<dbReference type="PANTHER" id="PTHR10353:SF53">
    <property type="entry name" value="BETA-1,4-GLUCOSIDASE (EUROFUNG)"/>
    <property type="match status" value="1"/>
</dbReference>
<dbReference type="InterPro" id="IPR001360">
    <property type="entry name" value="Glyco_hydro_1"/>
</dbReference>
<name>A0AA37GLS0_9PEZI</name>
<comment type="caution">
    <text evidence="2">The sequence shown here is derived from an EMBL/GenBank/DDBJ whole genome shotgun (WGS) entry which is preliminary data.</text>
</comment>
<dbReference type="AlphaFoldDB" id="A0AA37GLS0"/>
<sequence length="583" mass="64883">MSAAAHATILSGAGEATWSYSTFTYEQMTSSRYPTPLPSPLIIETPYAPNFSQASTLLPDNITYTTYSLNPAVTPTPDGQYGQSAYRALWANYTYTHEPPFTTTLSATPIPSTELVYPPQLPAKPLNDNTKLKFPADFVWGVAASAWQIEGGLQVEGRGPAVLDTVGVNGQGLLGSNDSNVADMHYFLYKQDIARLAALGVPYYSFSISWTRVVPFGVADSPINQQALDHYDDVINTCLEYGVTPVATLMHIDNPVGIYDDLDDFPRHFAYYAKQVMTRYADRVPYWVTFNEPNIAVQFTLPSYNGLTALLLAHADVYSWYHDVLGGTGKLTMKFANNLAVPLNPENPADVAASYRYQEFILGIMSNPLFLGQQYPEVVLATPGINTTLDPLTDEQIACINGTMDYWAFDPYGAQYATDPEGGYNACAANVSNPLWPSCVELSTTQANGWKMGAVSEGGALIAPAYVREQFGYVWNMYRPSGIMVAEFGFPQYADTETPFDAQRYDFERTMYYQNFLTETLRAIYLDGVNVIGALAWSWIDNNEFGSFDQQYGMMGVNRSDPELGRWVKRSFFDYIDFFHDHI</sequence>
<organism evidence="2 3">
    <name type="scientific">Colletotrichum liriopes</name>
    <dbReference type="NCBI Taxonomy" id="708192"/>
    <lineage>
        <taxon>Eukaryota</taxon>
        <taxon>Fungi</taxon>
        <taxon>Dikarya</taxon>
        <taxon>Ascomycota</taxon>
        <taxon>Pezizomycotina</taxon>
        <taxon>Sordariomycetes</taxon>
        <taxon>Hypocreomycetidae</taxon>
        <taxon>Glomerellales</taxon>
        <taxon>Glomerellaceae</taxon>
        <taxon>Colletotrichum</taxon>
        <taxon>Colletotrichum spaethianum species complex</taxon>
    </lineage>
</organism>
<dbReference type="SUPFAM" id="SSF51445">
    <property type="entry name" value="(Trans)glycosidases"/>
    <property type="match status" value="1"/>
</dbReference>
<evidence type="ECO:0000313" key="3">
    <source>
        <dbReference type="Proteomes" id="UP001055172"/>
    </source>
</evidence>
<comment type="similarity">
    <text evidence="1">Belongs to the glycosyl hydrolase 1 family.</text>
</comment>
<reference evidence="2 3" key="1">
    <citation type="submission" date="2021-07" db="EMBL/GenBank/DDBJ databases">
        <title>Genome data of Colletotrichum spaethianum.</title>
        <authorList>
            <person name="Utami Y.D."/>
            <person name="Hiruma K."/>
        </authorList>
    </citation>
    <scope>NUCLEOTIDE SEQUENCE [LARGE SCALE GENOMIC DNA]</scope>
    <source>
        <strain evidence="2 3">MAFF 242679</strain>
    </source>
</reference>
<dbReference type="Gene3D" id="3.20.20.80">
    <property type="entry name" value="Glycosidases"/>
    <property type="match status" value="1"/>
</dbReference>
<accession>A0AA37GLS0</accession>
<evidence type="ECO:0000256" key="1">
    <source>
        <dbReference type="RuleBase" id="RU003690"/>
    </source>
</evidence>
<proteinExistence type="inferred from homology"/>
<dbReference type="GO" id="GO:0008422">
    <property type="term" value="F:beta-glucosidase activity"/>
    <property type="evidence" value="ECO:0007669"/>
    <property type="project" value="TreeGrafter"/>
</dbReference>
<dbReference type="PANTHER" id="PTHR10353">
    <property type="entry name" value="GLYCOSYL HYDROLASE"/>
    <property type="match status" value="1"/>
</dbReference>
<dbReference type="Proteomes" id="UP001055172">
    <property type="component" value="Unassembled WGS sequence"/>
</dbReference>
<dbReference type="GO" id="GO:0005975">
    <property type="term" value="P:carbohydrate metabolic process"/>
    <property type="evidence" value="ECO:0007669"/>
    <property type="project" value="InterPro"/>
</dbReference>
<protein>
    <submittedName>
        <fullName evidence="2">Beta-glucosidase 1B</fullName>
    </submittedName>
</protein>
<dbReference type="InterPro" id="IPR017853">
    <property type="entry name" value="GH"/>
</dbReference>
<dbReference type="Pfam" id="PF00232">
    <property type="entry name" value="Glyco_hydro_1"/>
    <property type="match status" value="1"/>
</dbReference>
<dbReference type="EMBL" id="BPPX01000011">
    <property type="protein sequence ID" value="GJC83369.1"/>
    <property type="molecule type" value="Genomic_DNA"/>
</dbReference>
<keyword evidence="3" id="KW-1185">Reference proteome</keyword>
<evidence type="ECO:0000313" key="2">
    <source>
        <dbReference type="EMBL" id="GJC83369.1"/>
    </source>
</evidence>
<gene>
    <name evidence="2" type="ORF">ColLi_06207</name>
</gene>